<dbReference type="InterPro" id="IPR002575">
    <property type="entry name" value="Aminoglycoside_PTrfase"/>
</dbReference>
<accession>A0A382K5K5</accession>
<feature type="domain" description="Aminoglycoside phosphotransferase" evidence="1">
    <location>
        <begin position="30"/>
        <end position="244"/>
    </location>
</feature>
<reference evidence="2" key="1">
    <citation type="submission" date="2018-05" db="EMBL/GenBank/DDBJ databases">
        <authorList>
            <person name="Lanie J.A."/>
            <person name="Ng W.-L."/>
            <person name="Kazmierczak K.M."/>
            <person name="Andrzejewski T.M."/>
            <person name="Davidsen T.M."/>
            <person name="Wayne K.J."/>
            <person name="Tettelin H."/>
            <person name="Glass J.I."/>
            <person name="Rusch D."/>
            <person name="Podicherti R."/>
            <person name="Tsui H.-C.T."/>
            <person name="Winkler M.E."/>
        </authorList>
    </citation>
    <scope>NUCLEOTIDE SEQUENCE</scope>
</reference>
<sequence>VLSTNLTFTIPQAETVLSRWLDRTVRCHQIEPLQGGMINTALRLTFDREPISVVIKLNKDKDSSDLRSERMRLDYLKTHTQLPVPVVYHYAVADAKIPYSYLLLETVPGVNMTQIELTSDDQITIDRELAEILIDLHGHNRDTYGHIHEPGVLSWVDIFVPELRAMRRNAEEKLPDSVLVDVDAAVDTAPDLLKDQGSPTLTHGDIWAGNIMIDWKGGGWHLTGLVDPSGSRFTDVEFELAYLQVFNTVGSDFM</sequence>
<dbReference type="PANTHER" id="PTHR21310">
    <property type="entry name" value="AMINOGLYCOSIDE PHOSPHOTRANSFERASE-RELATED-RELATED"/>
    <property type="match status" value="1"/>
</dbReference>
<proteinExistence type="predicted"/>
<dbReference type="AlphaFoldDB" id="A0A382K5K5"/>
<gene>
    <name evidence="2" type="ORF">METZ01_LOCUS273028</name>
</gene>
<dbReference type="Pfam" id="PF01636">
    <property type="entry name" value="APH"/>
    <property type="match status" value="1"/>
</dbReference>
<dbReference type="InterPro" id="IPR051678">
    <property type="entry name" value="AGP_Transferase"/>
</dbReference>
<organism evidence="2">
    <name type="scientific">marine metagenome</name>
    <dbReference type="NCBI Taxonomy" id="408172"/>
    <lineage>
        <taxon>unclassified sequences</taxon>
        <taxon>metagenomes</taxon>
        <taxon>ecological metagenomes</taxon>
    </lineage>
</organism>
<dbReference type="InterPro" id="IPR011009">
    <property type="entry name" value="Kinase-like_dom_sf"/>
</dbReference>
<feature type="non-terminal residue" evidence="2">
    <location>
        <position position="254"/>
    </location>
</feature>
<dbReference type="Gene3D" id="3.90.1200.10">
    <property type="match status" value="1"/>
</dbReference>
<feature type="non-terminal residue" evidence="2">
    <location>
        <position position="1"/>
    </location>
</feature>
<dbReference type="EMBL" id="UINC01078775">
    <property type="protein sequence ID" value="SVC20174.1"/>
    <property type="molecule type" value="Genomic_DNA"/>
</dbReference>
<dbReference type="Gene3D" id="3.30.200.20">
    <property type="entry name" value="Phosphorylase Kinase, domain 1"/>
    <property type="match status" value="1"/>
</dbReference>
<protein>
    <recommendedName>
        <fullName evidence="1">Aminoglycoside phosphotransferase domain-containing protein</fullName>
    </recommendedName>
</protein>
<evidence type="ECO:0000259" key="1">
    <source>
        <dbReference type="Pfam" id="PF01636"/>
    </source>
</evidence>
<evidence type="ECO:0000313" key="2">
    <source>
        <dbReference type="EMBL" id="SVC20174.1"/>
    </source>
</evidence>
<dbReference type="SUPFAM" id="SSF56112">
    <property type="entry name" value="Protein kinase-like (PK-like)"/>
    <property type="match status" value="1"/>
</dbReference>
<name>A0A382K5K5_9ZZZZ</name>